<comment type="function">
    <text evidence="13">Catalyzes the anaerobic formation of alpha-ketobutyrate and ammonia from threonine in a two-step reaction. The first step involved a dehydration of threonine and a production of enamine intermediates (aminocrotonate), which tautomerizes to its imine form (iminobutyrate). Both intermediates are unstable and short-lived. The second step is the nonenzymatic hydrolysis of the enamine/imine intermediates to form 2-ketobutyrate and free ammonia. In the low water environment of the cell, the second step is accelerated by RidA.</text>
</comment>
<evidence type="ECO:0000256" key="13">
    <source>
        <dbReference type="ARBA" id="ARBA00025527"/>
    </source>
</evidence>
<dbReference type="InterPro" id="IPR045865">
    <property type="entry name" value="ACT-like_dom_sf"/>
</dbReference>
<dbReference type="GO" id="GO:0004794">
    <property type="term" value="F:threonine deaminase activity"/>
    <property type="evidence" value="ECO:0007669"/>
    <property type="project" value="UniProtKB-EC"/>
</dbReference>
<dbReference type="InterPro" id="IPR044561">
    <property type="entry name" value="ACT_ThrD-II-like"/>
</dbReference>
<comment type="pathway">
    <text evidence="4">Amino-acid degradation; L-threonine degradation via propanoate pathway; propanoate from L-threonine: step 1/4.</text>
</comment>
<dbReference type="InterPro" id="IPR002912">
    <property type="entry name" value="ACT_dom"/>
</dbReference>
<feature type="domain" description="ACT" evidence="15">
    <location>
        <begin position="334"/>
        <end position="410"/>
    </location>
</feature>
<keyword evidence="17" id="KW-1185">Reference proteome</keyword>
<dbReference type="Gene3D" id="3.40.50.1100">
    <property type="match status" value="2"/>
</dbReference>
<comment type="pathway">
    <text evidence="3">Amino-acid biosynthesis; L-isoleucine biosynthesis; 2-oxobutanoate from L-threonine: step 1/1.</text>
</comment>
<dbReference type="SUPFAM" id="SSF55021">
    <property type="entry name" value="ACT-like"/>
    <property type="match status" value="1"/>
</dbReference>
<keyword evidence="10" id="KW-0028">Amino-acid biosynthesis</keyword>
<dbReference type="GO" id="GO:0006567">
    <property type="term" value="P:L-threonine catabolic process"/>
    <property type="evidence" value="ECO:0007669"/>
    <property type="project" value="InterPro"/>
</dbReference>
<evidence type="ECO:0000256" key="12">
    <source>
        <dbReference type="ARBA" id="ARBA00023239"/>
    </source>
</evidence>
<evidence type="ECO:0000256" key="4">
    <source>
        <dbReference type="ARBA" id="ARBA00004958"/>
    </source>
</evidence>
<dbReference type="GO" id="GO:0030170">
    <property type="term" value="F:pyridoxal phosphate binding"/>
    <property type="evidence" value="ECO:0007669"/>
    <property type="project" value="InterPro"/>
</dbReference>
<dbReference type="FunFam" id="3.40.50.1100:FF:000007">
    <property type="entry name" value="L-threonine dehydratase catabolic TdcB"/>
    <property type="match status" value="1"/>
</dbReference>
<dbReference type="GO" id="GO:0006565">
    <property type="term" value="P:L-serine catabolic process"/>
    <property type="evidence" value="ECO:0007669"/>
    <property type="project" value="TreeGrafter"/>
</dbReference>
<dbReference type="EMBL" id="WBJZ01000007">
    <property type="protein sequence ID" value="KAB1657931.1"/>
    <property type="molecule type" value="Genomic_DNA"/>
</dbReference>
<proteinExistence type="inferred from homology"/>
<evidence type="ECO:0000256" key="7">
    <source>
        <dbReference type="ARBA" id="ARBA00012096"/>
    </source>
</evidence>
<evidence type="ECO:0000256" key="8">
    <source>
        <dbReference type="ARBA" id="ARBA00022248"/>
    </source>
</evidence>
<sequence>MTSTIPELELIEAAREIVNRVITSTPMDSARFLTDELGSPVFLKCENMQRTGSYKIRGATYRLSRLSDEQRERGVVAASAGNHAQGVAFAARELGIAATIFMPVGVPLPKLQATRGYGADVVLTGNNVAEALEAAKRFAAETGAEFIHPYDHIDVITGQATLALDVFDQLPDVDTIIVPIGGGGLISGVASAAIRHEEATGHHVRVIGVQAANSAPFPISVEAGRPVKISADPTIADGIAVDRPGDLTFEYVRDLVDDIVTVSEDDISRAILLLIERAKLVVEPAGATGVAAILAGRVVAAGKTVVVLSGGNIDPLMLEKVISTGLTASDRYMKMVIGLPDVPGQLATISRILAEVNANVIEVLHTRHNKGLQVTEVELEVSVETRGTEHARLVIEALRAAGYEPKLRRGETFVP</sequence>
<evidence type="ECO:0000256" key="1">
    <source>
        <dbReference type="ARBA" id="ARBA00001274"/>
    </source>
</evidence>
<dbReference type="CDD" id="cd01562">
    <property type="entry name" value="Thr-dehyd"/>
    <property type="match status" value="1"/>
</dbReference>
<dbReference type="OrthoDB" id="9811476at2"/>
<dbReference type="Pfam" id="PF00291">
    <property type="entry name" value="PALP"/>
    <property type="match status" value="1"/>
</dbReference>
<dbReference type="EC" id="4.3.1.19" evidence="7"/>
<dbReference type="GO" id="GO:0003941">
    <property type="term" value="F:L-serine ammonia-lyase activity"/>
    <property type="evidence" value="ECO:0007669"/>
    <property type="project" value="TreeGrafter"/>
</dbReference>
<dbReference type="PROSITE" id="PS51671">
    <property type="entry name" value="ACT"/>
    <property type="match status" value="1"/>
</dbReference>
<keyword evidence="12 16" id="KW-0456">Lyase</keyword>
<evidence type="ECO:0000256" key="5">
    <source>
        <dbReference type="ARBA" id="ARBA00010869"/>
    </source>
</evidence>
<dbReference type="CDD" id="cd04886">
    <property type="entry name" value="ACT_ThrD-II-like"/>
    <property type="match status" value="1"/>
</dbReference>
<dbReference type="FunFam" id="3.40.50.1100:FF:000005">
    <property type="entry name" value="Threonine dehydratase catabolic"/>
    <property type="match status" value="1"/>
</dbReference>
<evidence type="ECO:0000256" key="3">
    <source>
        <dbReference type="ARBA" id="ARBA00004810"/>
    </source>
</evidence>
<dbReference type="InterPro" id="IPR005789">
    <property type="entry name" value="Thr_deHydtase_catblc"/>
</dbReference>
<dbReference type="InterPro" id="IPR050147">
    <property type="entry name" value="Ser/Thr_Dehydratase"/>
</dbReference>
<evidence type="ECO:0000256" key="9">
    <source>
        <dbReference type="ARBA" id="ARBA00022533"/>
    </source>
</evidence>
<protein>
    <recommendedName>
        <fullName evidence="8">L-threonine dehydratase catabolic TdcB</fullName>
        <ecNumber evidence="7">4.3.1.19</ecNumber>
    </recommendedName>
    <alternativeName>
        <fullName evidence="14">Threonine deaminase</fullName>
    </alternativeName>
</protein>
<dbReference type="Proteomes" id="UP000467240">
    <property type="component" value="Unassembled WGS sequence"/>
</dbReference>
<gene>
    <name evidence="16" type="ORF">F8O01_06550</name>
</gene>
<dbReference type="InterPro" id="IPR000634">
    <property type="entry name" value="Ser/Thr_deHydtase_PyrdxlP-BS"/>
</dbReference>
<evidence type="ECO:0000313" key="16">
    <source>
        <dbReference type="EMBL" id="KAB1657931.1"/>
    </source>
</evidence>
<dbReference type="PANTHER" id="PTHR48078:SF6">
    <property type="entry name" value="L-THREONINE DEHYDRATASE CATABOLIC TDCB"/>
    <property type="match status" value="1"/>
</dbReference>
<keyword evidence="10" id="KW-0100">Branched-chain amino acid biosynthesis</keyword>
<evidence type="ECO:0000256" key="14">
    <source>
        <dbReference type="ARBA" id="ARBA00031427"/>
    </source>
</evidence>
<accession>A0A7J5BWK6</accession>
<dbReference type="GO" id="GO:0009097">
    <property type="term" value="P:isoleucine biosynthetic process"/>
    <property type="evidence" value="ECO:0007669"/>
    <property type="project" value="UniProtKB-UniPathway"/>
</dbReference>
<name>A0A7J5BWK6_9MICO</name>
<comment type="similarity">
    <text evidence="5">Belongs to the serine/threonine dehydratase family.</text>
</comment>
<comment type="cofactor">
    <cofactor evidence="2">
        <name>pyridoxal 5'-phosphate</name>
        <dbReference type="ChEBI" id="CHEBI:597326"/>
    </cofactor>
</comment>
<evidence type="ECO:0000256" key="6">
    <source>
        <dbReference type="ARBA" id="ARBA00011447"/>
    </source>
</evidence>
<dbReference type="SUPFAM" id="SSF53686">
    <property type="entry name" value="Tryptophan synthase beta subunit-like PLP-dependent enzymes"/>
    <property type="match status" value="1"/>
</dbReference>
<dbReference type="InterPro" id="IPR036052">
    <property type="entry name" value="TrpB-like_PALP_sf"/>
</dbReference>
<comment type="catalytic activity">
    <reaction evidence="1">
        <text>L-threonine = 2-oxobutanoate + NH4(+)</text>
        <dbReference type="Rhea" id="RHEA:22108"/>
        <dbReference type="ChEBI" id="CHEBI:16763"/>
        <dbReference type="ChEBI" id="CHEBI:28938"/>
        <dbReference type="ChEBI" id="CHEBI:57926"/>
        <dbReference type="EC" id="4.3.1.19"/>
    </reaction>
</comment>
<comment type="subunit">
    <text evidence="6">In the native structure, TdcB is in a dimeric form, whereas in the TdcB-AMP complex, it exists in a tetrameric form (dimer of dimers).</text>
</comment>
<keyword evidence="9" id="KW-0021">Allosteric enzyme</keyword>
<evidence type="ECO:0000256" key="11">
    <source>
        <dbReference type="ARBA" id="ARBA00022898"/>
    </source>
</evidence>
<evidence type="ECO:0000256" key="10">
    <source>
        <dbReference type="ARBA" id="ARBA00022624"/>
    </source>
</evidence>
<dbReference type="AlphaFoldDB" id="A0A7J5BWK6"/>
<dbReference type="NCBIfam" id="TIGR01127">
    <property type="entry name" value="ilvA_1Cterm"/>
    <property type="match status" value="1"/>
</dbReference>
<dbReference type="Pfam" id="PF01842">
    <property type="entry name" value="ACT"/>
    <property type="match status" value="1"/>
</dbReference>
<evidence type="ECO:0000313" key="17">
    <source>
        <dbReference type="Proteomes" id="UP000467240"/>
    </source>
</evidence>
<comment type="caution">
    <text evidence="16">The sequence shown here is derived from an EMBL/GenBank/DDBJ whole genome shotgun (WGS) entry which is preliminary data.</text>
</comment>
<dbReference type="PANTHER" id="PTHR48078">
    <property type="entry name" value="THREONINE DEHYDRATASE, MITOCHONDRIAL-RELATED"/>
    <property type="match status" value="1"/>
</dbReference>
<evidence type="ECO:0000259" key="15">
    <source>
        <dbReference type="PROSITE" id="PS51671"/>
    </source>
</evidence>
<dbReference type="UniPathway" id="UPA00047">
    <property type="reaction ID" value="UER00054"/>
</dbReference>
<reference evidence="16 17" key="1">
    <citation type="submission" date="2019-09" db="EMBL/GenBank/DDBJ databases">
        <title>Phylogeny of genus Pseudoclavibacter and closely related genus.</title>
        <authorList>
            <person name="Li Y."/>
        </authorList>
    </citation>
    <scope>NUCLEOTIDE SEQUENCE [LARGE SCALE GENOMIC DNA]</scope>
    <source>
        <strain evidence="16 17">DSM 23821</strain>
    </source>
</reference>
<organism evidence="16 17">
    <name type="scientific">Pseudoclavibacter chungangensis</name>
    <dbReference type="NCBI Taxonomy" id="587635"/>
    <lineage>
        <taxon>Bacteria</taxon>
        <taxon>Bacillati</taxon>
        <taxon>Actinomycetota</taxon>
        <taxon>Actinomycetes</taxon>
        <taxon>Micrococcales</taxon>
        <taxon>Microbacteriaceae</taxon>
        <taxon>Pseudoclavibacter</taxon>
    </lineage>
</organism>
<evidence type="ECO:0000256" key="2">
    <source>
        <dbReference type="ARBA" id="ARBA00001933"/>
    </source>
</evidence>
<dbReference type="PROSITE" id="PS00165">
    <property type="entry name" value="DEHYDRATASE_SER_THR"/>
    <property type="match status" value="1"/>
</dbReference>
<dbReference type="RefSeq" id="WP_158040089.1">
    <property type="nucleotide sequence ID" value="NZ_JACCFV010000001.1"/>
</dbReference>
<keyword evidence="11" id="KW-0663">Pyridoxal phosphate</keyword>
<keyword evidence="10" id="KW-0412">Isoleucine biosynthesis</keyword>
<dbReference type="InterPro" id="IPR001926">
    <property type="entry name" value="TrpB-like_PALP"/>
</dbReference>